<sequence>MMIGMMVIGMKKDRQWRIRLNYFRQRYGLIISLMIAILISIFLSVQLWQTPGHVSQKRQITNTQQEEAIGKNLGNVYSLSKLTFNGKSQNLSVLDYQTVSSKLISRVKGWHLKYKGDQKLSKNAYLQSLSKNNMIVMSFSDSVSGSVIKNVFGKDIKIANNVMIDHVRLPQGGTNVVLYNDAHHKIYHYQGTDVVQTIKKVKSSERAVSVDYRWIGEHVVTAPIGRIQLQTHSYLLDSDDTMSQLLKIFPDGGKRTVANDQEILTYTNGDNQRMTRNMTTGIINYDAYGINDHVDQVGQRQRQGYQWLVDLHQLTDDLYYFEETNNAKSLMYRLFVNGLPVFNQTDNGTVQVKQKPNQHEQIILSQYSLRVPLPTDNKSKVTLPTMDEEINKLMAAGVDKTDIQKILLGYRWRLNPENQIVTLEPTWYFEQDNVWRSVDSWLADKGGQ</sequence>
<evidence type="ECO:0000313" key="3">
    <source>
        <dbReference type="EMBL" id="SCB90441.1"/>
    </source>
</evidence>
<feature type="transmembrane region" description="Helical" evidence="1">
    <location>
        <begin position="27"/>
        <end position="48"/>
    </location>
</feature>
<name>A0ABY0K1H4_WEIHE</name>
<keyword evidence="4" id="KW-1185">Reference proteome</keyword>
<proteinExistence type="predicted"/>
<protein>
    <submittedName>
        <fullName evidence="3">Two-component signal transduction system YycFG, regulatory protein YycH</fullName>
    </submittedName>
</protein>
<dbReference type="EMBL" id="FMAW01000006">
    <property type="protein sequence ID" value="SCB90441.1"/>
    <property type="molecule type" value="Genomic_DNA"/>
</dbReference>
<keyword evidence="1" id="KW-0812">Transmembrane</keyword>
<dbReference type="Gene3D" id="3.10.450.310">
    <property type="match status" value="1"/>
</dbReference>
<dbReference type="Proteomes" id="UP000182448">
    <property type="component" value="Unassembled WGS sequence"/>
</dbReference>
<organism evidence="3 4">
    <name type="scientific">Weissella hellenica</name>
    <dbReference type="NCBI Taxonomy" id="46256"/>
    <lineage>
        <taxon>Bacteria</taxon>
        <taxon>Bacillati</taxon>
        <taxon>Bacillota</taxon>
        <taxon>Bacilli</taxon>
        <taxon>Lactobacillales</taxon>
        <taxon>Lactobacillaceae</taxon>
        <taxon>Weissella</taxon>
    </lineage>
</organism>
<keyword evidence="1" id="KW-0472">Membrane</keyword>
<dbReference type="RefSeq" id="WP_074427241.1">
    <property type="nucleotide sequence ID" value="NZ_BJOF01000005.1"/>
</dbReference>
<dbReference type="Pfam" id="PF07435">
    <property type="entry name" value="YycH"/>
    <property type="match status" value="1"/>
</dbReference>
<gene>
    <name evidence="3" type="ORF">GA0061075_1065</name>
</gene>
<accession>A0ABY0K1H4</accession>
<reference evidence="3 4" key="1">
    <citation type="submission" date="2016-08" db="EMBL/GenBank/DDBJ databases">
        <authorList>
            <person name="Varghese N."/>
            <person name="Submissions Spin"/>
        </authorList>
    </citation>
    <scope>NUCLEOTIDE SEQUENCE [LARGE SCALE GENOMIC DNA]</scope>
    <source>
        <strain evidence="3 4">R-53116</strain>
    </source>
</reference>
<evidence type="ECO:0000313" key="4">
    <source>
        <dbReference type="Proteomes" id="UP000182448"/>
    </source>
</evidence>
<keyword evidence="1" id="KW-1133">Transmembrane helix</keyword>
<evidence type="ECO:0000256" key="1">
    <source>
        <dbReference type="SAM" id="Phobius"/>
    </source>
</evidence>
<feature type="domain" description="Regulatory protein YycH" evidence="2">
    <location>
        <begin position="33"/>
        <end position="444"/>
    </location>
</feature>
<evidence type="ECO:0000259" key="2">
    <source>
        <dbReference type="Pfam" id="PF07435"/>
    </source>
</evidence>
<comment type="caution">
    <text evidence="3">The sequence shown here is derived from an EMBL/GenBank/DDBJ whole genome shotgun (WGS) entry which is preliminary data.</text>
</comment>
<dbReference type="InterPro" id="IPR009996">
    <property type="entry name" value="YycH"/>
</dbReference>